<keyword evidence="5 6" id="KW-0449">Lipoprotein</keyword>
<dbReference type="EMBL" id="JAODWD010000002">
    <property type="protein sequence ID" value="MCT7658397.1"/>
    <property type="molecule type" value="Genomic_DNA"/>
</dbReference>
<dbReference type="InterPro" id="IPR008691">
    <property type="entry name" value="LpqH"/>
</dbReference>
<accession>A0ABT2M812</accession>
<comment type="caution">
    <text evidence="6">The sequence shown here is derived from an EMBL/GenBank/DDBJ whole genome shotgun (WGS) entry which is preliminary data.</text>
</comment>
<evidence type="ECO:0000256" key="5">
    <source>
        <dbReference type="ARBA" id="ARBA00023288"/>
    </source>
</evidence>
<evidence type="ECO:0000256" key="1">
    <source>
        <dbReference type="ARBA" id="ARBA00022475"/>
    </source>
</evidence>
<keyword evidence="4" id="KW-0564">Palmitate</keyword>
<evidence type="ECO:0000256" key="2">
    <source>
        <dbReference type="ARBA" id="ARBA00022729"/>
    </source>
</evidence>
<gene>
    <name evidence="6" type="ORF">N4S67_08185</name>
</gene>
<evidence type="ECO:0000313" key="7">
    <source>
        <dbReference type="Proteomes" id="UP001206639"/>
    </source>
</evidence>
<evidence type="ECO:0000256" key="4">
    <source>
        <dbReference type="ARBA" id="ARBA00023139"/>
    </source>
</evidence>
<sequence>MKKSVVAAAACIFVVGCSGEPQVEPQPGEVVVDGTTHAADSTKCGQDEWRLRIDTIAGPTESRAYLRLDGETPSVDGVTFSSPEGFNGTAGDGVGSAEVTVAQGIYTISGTAEGFDRAKPTEKRSAKFRIEAPC</sequence>
<protein>
    <submittedName>
        <fullName evidence="6">Lipoprotein LpqH</fullName>
    </submittedName>
</protein>
<keyword evidence="7" id="KW-1185">Reference proteome</keyword>
<proteinExistence type="predicted"/>
<keyword evidence="3" id="KW-0472">Membrane</keyword>
<name>A0ABT2M812_9MYCO</name>
<dbReference type="RefSeq" id="WP_260992452.1">
    <property type="nucleotide sequence ID" value="NZ_JAODWD010000002.1"/>
</dbReference>
<dbReference type="Pfam" id="PF05481">
    <property type="entry name" value="Myco_19_kDa"/>
    <property type="match status" value="1"/>
</dbReference>
<keyword evidence="1" id="KW-1003">Cell membrane</keyword>
<dbReference type="PROSITE" id="PS51257">
    <property type="entry name" value="PROKAR_LIPOPROTEIN"/>
    <property type="match status" value="1"/>
</dbReference>
<keyword evidence="2" id="KW-0732">Signal</keyword>
<dbReference type="Proteomes" id="UP001206639">
    <property type="component" value="Unassembled WGS sequence"/>
</dbReference>
<reference evidence="7" key="1">
    <citation type="submission" date="2023-07" db="EMBL/GenBank/DDBJ databases">
        <authorList>
            <person name="Deng Y."/>
            <person name="Zhang Y.-Q."/>
        </authorList>
    </citation>
    <scope>NUCLEOTIDE SEQUENCE [LARGE SCALE GENOMIC DNA]</scope>
    <source>
        <strain evidence="7">CPCC 205710</strain>
    </source>
</reference>
<evidence type="ECO:0000313" key="6">
    <source>
        <dbReference type="EMBL" id="MCT7658397.1"/>
    </source>
</evidence>
<organism evidence="6 7">
    <name type="scientific">Mycobacterium deserti</name>
    <dbReference type="NCBI Taxonomy" id="2978347"/>
    <lineage>
        <taxon>Bacteria</taxon>
        <taxon>Bacillati</taxon>
        <taxon>Actinomycetota</taxon>
        <taxon>Actinomycetes</taxon>
        <taxon>Mycobacteriales</taxon>
        <taxon>Mycobacteriaceae</taxon>
        <taxon>Mycobacterium</taxon>
    </lineage>
</organism>
<evidence type="ECO:0000256" key="3">
    <source>
        <dbReference type="ARBA" id="ARBA00023136"/>
    </source>
</evidence>